<dbReference type="RefSeq" id="WP_199037474.1">
    <property type="nucleotide sequence ID" value="NZ_JAELXS010000005.1"/>
</dbReference>
<evidence type="ECO:0000313" key="2">
    <source>
        <dbReference type="Proteomes" id="UP000640426"/>
    </source>
</evidence>
<dbReference type="Gene3D" id="1.10.530.10">
    <property type="match status" value="1"/>
</dbReference>
<gene>
    <name evidence="1" type="ORF">JAO74_09765</name>
</gene>
<protein>
    <submittedName>
        <fullName evidence="1">Peptidoglycan-binding protein</fullName>
    </submittedName>
</protein>
<reference evidence="2" key="1">
    <citation type="submission" date="2020-12" db="EMBL/GenBank/DDBJ databases">
        <title>Hymenobacter sp.</title>
        <authorList>
            <person name="Kim M.K."/>
        </authorList>
    </citation>
    <scope>NUCLEOTIDE SEQUENCE [LARGE SCALE GENOMIC DNA]</scope>
    <source>
        <strain evidence="2">BT553</strain>
    </source>
</reference>
<dbReference type="EMBL" id="JAELXS010000005">
    <property type="protein sequence ID" value="MBJ6122077.1"/>
    <property type="molecule type" value="Genomic_DNA"/>
</dbReference>
<evidence type="ECO:0000313" key="1">
    <source>
        <dbReference type="EMBL" id="MBJ6122077.1"/>
    </source>
</evidence>
<dbReference type="InterPro" id="IPR023346">
    <property type="entry name" value="Lysozyme-like_dom_sf"/>
</dbReference>
<name>A0ABS0XPW0_9SPHN</name>
<sequence>MIDRMSLRALPPAERARVIYGEAQSAMSRRLWQAALGNGGDDAATPSSGILGGGSADRSTLDTLLALLKTEEAGDAAPIPVATPPATATAEPVEEAAAGQVAGLGPNARYAPLIDAAATRTGIPAAALAAIVDAEAGKGADGSWQAFSRNPRSSAAGLGQFLGGTWQGMAETEGTSLNQMARARGWLGNNGAVLPGARTALLALRYDPATAINGIADYARRNLDGLRRAGVGGSVAGSDGANGTAKLAYLGHHLGLGDAVRFLRGGLGESRARVLLGAQIGAAGSERRIEAAGGASAAHRSWLLGYLDHKVRPERFAAAAG</sequence>
<dbReference type="Proteomes" id="UP000640426">
    <property type="component" value="Unassembled WGS sequence"/>
</dbReference>
<dbReference type="SUPFAM" id="SSF53955">
    <property type="entry name" value="Lysozyme-like"/>
    <property type="match status" value="1"/>
</dbReference>
<proteinExistence type="predicted"/>
<comment type="caution">
    <text evidence="1">The sequence shown here is derived from an EMBL/GenBank/DDBJ whole genome shotgun (WGS) entry which is preliminary data.</text>
</comment>
<accession>A0ABS0XPW0</accession>
<keyword evidence="2" id="KW-1185">Reference proteome</keyword>
<organism evidence="1 2">
    <name type="scientific">Sphingomonas mollis</name>
    <dbReference type="NCBI Taxonomy" id="2795726"/>
    <lineage>
        <taxon>Bacteria</taxon>
        <taxon>Pseudomonadati</taxon>
        <taxon>Pseudomonadota</taxon>
        <taxon>Alphaproteobacteria</taxon>
        <taxon>Sphingomonadales</taxon>
        <taxon>Sphingomonadaceae</taxon>
        <taxon>Sphingomonas</taxon>
    </lineage>
</organism>